<evidence type="ECO:0000313" key="2">
    <source>
        <dbReference type="Proteomes" id="UP000701801"/>
    </source>
</evidence>
<comment type="caution">
    <text evidence="1">The sequence shown here is derived from an EMBL/GenBank/DDBJ whole genome shotgun (WGS) entry which is preliminary data.</text>
</comment>
<accession>A0A9N9QBK3</accession>
<dbReference type="Proteomes" id="UP000701801">
    <property type="component" value="Unassembled WGS sequence"/>
</dbReference>
<gene>
    <name evidence="1" type="ORF">HYALB_00009992</name>
</gene>
<dbReference type="AlphaFoldDB" id="A0A9N9QBK3"/>
<dbReference type="EMBL" id="CAJVRM010000495">
    <property type="protein sequence ID" value="CAG8981572.1"/>
    <property type="molecule type" value="Genomic_DNA"/>
</dbReference>
<protein>
    <submittedName>
        <fullName evidence="1">Uncharacterized protein</fullName>
    </submittedName>
</protein>
<dbReference type="OrthoDB" id="10443262at2759"/>
<name>A0A9N9QBK3_9HELO</name>
<organism evidence="1 2">
    <name type="scientific">Hymenoscyphus albidus</name>
    <dbReference type="NCBI Taxonomy" id="595503"/>
    <lineage>
        <taxon>Eukaryota</taxon>
        <taxon>Fungi</taxon>
        <taxon>Dikarya</taxon>
        <taxon>Ascomycota</taxon>
        <taxon>Pezizomycotina</taxon>
        <taxon>Leotiomycetes</taxon>
        <taxon>Helotiales</taxon>
        <taxon>Helotiaceae</taxon>
        <taxon>Hymenoscyphus</taxon>
    </lineage>
</organism>
<sequence length="258" mass="28714">MASPTPQSENDATSTIYPESYYSRHHLYSYNGTIDCFRVIWPIFAPISENLIANDATDPLSATRPYFDLQTQTFHPISKAYVTHLPASTMSFRVQCLGDYQSYVDDCCICIQAYDLEECQCRDRDIDVDPLIVSNPRGVTIGNVVSAGSNFFAAHKRSILIAESFDKKILGIVGGCHGEDEEGNIKPLPENSRLYLKAPFLHSFVFKEDTGNGATLDTFRGTTAEWAMRVKKKGYTVFAAGEVPERVIGRIDATPMTD</sequence>
<evidence type="ECO:0000313" key="1">
    <source>
        <dbReference type="EMBL" id="CAG8981572.1"/>
    </source>
</evidence>
<proteinExistence type="predicted"/>
<reference evidence="1" key="1">
    <citation type="submission" date="2021-07" db="EMBL/GenBank/DDBJ databases">
        <authorList>
            <person name="Durling M."/>
        </authorList>
    </citation>
    <scope>NUCLEOTIDE SEQUENCE</scope>
</reference>
<keyword evidence="2" id="KW-1185">Reference proteome</keyword>